<dbReference type="SUPFAM" id="SSF46458">
    <property type="entry name" value="Globin-like"/>
    <property type="match status" value="1"/>
</dbReference>
<dbReference type="RefSeq" id="WP_345184041.1">
    <property type="nucleotide sequence ID" value="NZ_BAABGP010000004.1"/>
</dbReference>
<dbReference type="CDD" id="cd12131">
    <property type="entry name" value="HGbI-like"/>
    <property type="match status" value="1"/>
</dbReference>
<evidence type="ECO:0000256" key="1">
    <source>
        <dbReference type="ARBA" id="ARBA00022617"/>
    </source>
</evidence>
<evidence type="ECO:0000259" key="6">
    <source>
        <dbReference type="PROSITE" id="PS01033"/>
    </source>
</evidence>
<feature type="domain" description="Globin" evidence="6">
    <location>
        <begin position="1"/>
        <end position="134"/>
    </location>
</feature>
<dbReference type="PRINTS" id="PR01907">
    <property type="entry name" value="WORMGLOBIN"/>
</dbReference>
<evidence type="ECO:0000313" key="7">
    <source>
        <dbReference type="EMBL" id="GAA4479584.1"/>
    </source>
</evidence>
<evidence type="ECO:0000256" key="3">
    <source>
        <dbReference type="ARBA" id="ARBA00022723"/>
    </source>
</evidence>
<dbReference type="EMBL" id="BAABGP010000004">
    <property type="protein sequence ID" value="GAA4479584.1"/>
    <property type="molecule type" value="Genomic_DNA"/>
</dbReference>
<dbReference type="InterPro" id="IPR012292">
    <property type="entry name" value="Globin/Proto"/>
</dbReference>
<dbReference type="Gene3D" id="1.10.490.10">
    <property type="entry name" value="Globins"/>
    <property type="match status" value="1"/>
</dbReference>
<dbReference type="PANTHER" id="PTHR43396">
    <property type="entry name" value="FLAVOHEMOPROTEIN"/>
    <property type="match status" value="1"/>
</dbReference>
<keyword evidence="4" id="KW-0408">Iron</keyword>
<evidence type="ECO:0000313" key="8">
    <source>
        <dbReference type="Proteomes" id="UP001500731"/>
    </source>
</evidence>
<sequence length="144" mass="15526">MDSHHIDLVQSTFASVVPISDLASRIFYDELFALEPDLRALFADDLTEQRRKLMMMLGAAVNGIGDWESTAPVVRELGSRHVGYGVQPAHFGAVGAALLTTLEKGLGDAFTPAVREAWTECYVLISSEMKDAMLAAGTPEVASV</sequence>
<accession>A0ABP8P3R1</accession>
<keyword evidence="8" id="KW-1185">Reference proteome</keyword>
<evidence type="ECO:0000256" key="2">
    <source>
        <dbReference type="ARBA" id="ARBA00022621"/>
    </source>
</evidence>
<keyword evidence="1 5" id="KW-0349">Heme</keyword>
<dbReference type="PROSITE" id="PS01033">
    <property type="entry name" value="GLOBIN"/>
    <property type="match status" value="1"/>
</dbReference>
<keyword evidence="2 5" id="KW-0561">Oxygen transport</keyword>
<keyword evidence="3" id="KW-0479">Metal-binding</keyword>
<dbReference type="PANTHER" id="PTHR43396:SF3">
    <property type="entry name" value="FLAVOHEMOPROTEIN"/>
    <property type="match status" value="1"/>
</dbReference>
<reference evidence="8" key="1">
    <citation type="journal article" date="2019" name="Int. J. Syst. Evol. Microbiol.">
        <title>The Global Catalogue of Microorganisms (GCM) 10K type strain sequencing project: providing services to taxonomists for standard genome sequencing and annotation.</title>
        <authorList>
            <consortium name="The Broad Institute Genomics Platform"/>
            <consortium name="The Broad Institute Genome Sequencing Center for Infectious Disease"/>
            <person name="Wu L."/>
            <person name="Ma J."/>
        </authorList>
    </citation>
    <scope>NUCLEOTIDE SEQUENCE [LARGE SCALE GENOMIC DNA]</scope>
    <source>
        <strain evidence="8">JCM 17839</strain>
    </source>
</reference>
<dbReference type="InterPro" id="IPR000971">
    <property type="entry name" value="Globin"/>
</dbReference>
<dbReference type="Proteomes" id="UP001500731">
    <property type="component" value="Unassembled WGS sequence"/>
</dbReference>
<dbReference type="InterPro" id="IPR009050">
    <property type="entry name" value="Globin-like_sf"/>
</dbReference>
<comment type="caution">
    <text evidence="7">The sequence shown here is derived from an EMBL/GenBank/DDBJ whole genome shotgun (WGS) entry which is preliminary data.</text>
</comment>
<gene>
    <name evidence="7" type="ORF">GCM10023171_05120</name>
</gene>
<name>A0ABP8P3R1_9MICO</name>
<keyword evidence="5" id="KW-0813">Transport</keyword>
<proteinExistence type="inferred from homology"/>
<evidence type="ECO:0000256" key="5">
    <source>
        <dbReference type="RuleBase" id="RU000356"/>
    </source>
</evidence>
<organism evidence="7 8">
    <name type="scientific">Microbacterium panaciterrae</name>
    <dbReference type="NCBI Taxonomy" id="985759"/>
    <lineage>
        <taxon>Bacteria</taxon>
        <taxon>Bacillati</taxon>
        <taxon>Actinomycetota</taxon>
        <taxon>Actinomycetes</taxon>
        <taxon>Micrococcales</taxon>
        <taxon>Microbacteriaceae</taxon>
        <taxon>Microbacterium</taxon>
    </lineage>
</organism>
<comment type="similarity">
    <text evidence="5">Belongs to the globin family.</text>
</comment>
<evidence type="ECO:0000256" key="4">
    <source>
        <dbReference type="ARBA" id="ARBA00023004"/>
    </source>
</evidence>
<protein>
    <submittedName>
        <fullName evidence="7">Globin family protein</fullName>
    </submittedName>
</protein>
<dbReference type="Pfam" id="PF00042">
    <property type="entry name" value="Globin"/>
    <property type="match status" value="1"/>
</dbReference>